<organism evidence="6">
    <name type="scientific">Tanacetum cinerariifolium</name>
    <name type="common">Dalmatian daisy</name>
    <name type="synonym">Chrysanthemum cinerariifolium</name>
    <dbReference type="NCBI Taxonomy" id="118510"/>
    <lineage>
        <taxon>Eukaryota</taxon>
        <taxon>Viridiplantae</taxon>
        <taxon>Streptophyta</taxon>
        <taxon>Embryophyta</taxon>
        <taxon>Tracheophyta</taxon>
        <taxon>Spermatophyta</taxon>
        <taxon>Magnoliopsida</taxon>
        <taxon>eudicotyledons</taxon>
        <taxon>Gunneridae</taxon>
        <taxon>Pentapetalae</taxon>
        <taxon>asterids</taxon>
        <taxon>campanulids</taxon>
        <taxon>Asterales</taxon>
        <taxon>Asteraceae</taxon>
        <taxon>Asteroideae</taxon>
        <taxon>Anthemideae</taxon>
        <taxon>Anthemidinae</taxon>
        <taxon>Tanacetum</taxon>
    </lineage>
</organism>
<comment type="similarity">
    <text evidence="2">Belongs to the glycosyl hydrolase 20 family.</text>
</comment>
<keyword evidence="4" id="KW-0378">Hydrolase</keyword>
<evidence type="ECO:0000259" key="5">
    <source>
        <dbReference type="Pfam" id="PF00728"/>
    </source>
</evidence>
<dbReference type="Pfam" id="PF00728">
    <property type="entry name" value="Glyco_hydro_20"/>
    <property type="match status" value="1"/>
</dbReference>
<dbReference type="GO" id="GO:0030203">
    <property type="term" value="P:glycosaminoglycan metabolic process"/>
    <property type="evidence" value="ECO:0007669"/>
    <property type="project" value="TreeGrafter"/>
</dbReference>
<dbReference type="AlphaFoldDB" id="A0A699SAR9"/>
<dbReference type="GO" id="GO:0004563">
    <property type="term" value="F:beta-N-acetylhexosaminidase activity"/>
    <property type="evidence" value="ECO:0007669"/>
    <property type="project" value="UniProtKB-EC"/>
</dbReference>
<dbReference type="InterPro" id="IPR017853">
    <property type="entry name" value="GH"/>
</dbReference>
<accession>A0A699SAR9</accession>
<dbReference type="InterPro" id="IPR015883">
    <property type="entry name" value="Glyco_hydro_20_cat"/>
</dbReference>
<name>A0A699SAR9_TANCI</name>
<sequence length="193" mass="20962">TGVPDSLRARVLGGEAAMWGEFADSVVYDSRVWPRAAAVAERLWSPAAITQDVPDMYRRLAVVSDELDALGLRHRRAPTALLRQMAAPYPIALPALQTLAAVAEPVKEYKRHFQGYTYTTATTYNRLVDAAPAESELATVATLLAQRLAQLESGQPMLPAWQTEAKTQLDAAQKPVGQAELAIIKAARRLAGL</sequence>
<comment type="caution">
    <text evidence="6">The sequence shown here is derived from an EMBL/GenBank/DDBJ whole genome shotgun (WGS) entry which is preliminary data.</text>
</comment>
<evidence type="ECO:0000256" key="1">
    <source>
        <dbReference type="ARBA" id="ARBA00001231"/>
    </source>
</evidence>
<evidence type="ECO:0000256" key="2">
    <source>
        <dbReference type="ARBA" id="ARBA00006285"/>
    </source>
</evidence>
<feature type="domain" description="Glycoside hydrolase family 20 catalytic" evidence="5">
    <location>
        <begin position="9"/>
        <end position="46"/>
    </location>
</feature>
<feature type="non-terminal residue" evidence="6">
    <location>
        <position position="1"/>
    </location>
</feature>
<proteinExistence type="inferred from homology"/>
<gene>
    <name evidence="6" type="ORF">Tci_866636</name>
</gene>
<dbReference type="GO" id="GO:0016020">
    <property type="term" value="C:membrane"/>
    <property type="evidence" value="ECO:0007669"/>
    <property type="project" value="TreeGrafter"/>
</dbReference>
<dbReference type="SUPFAM" id="SSF51445">
    <property type="entry name" value="(Trans)glycosidases"/>
    <property type="match status" value="1"/>
</dbReference>
<reference evidence="6" key="1">
    <citation type="journal article" date="2019" name="Sci. Rep.">
        <title>Draft genome of Tanacetum cinerariifolium, the natural source of mosquito coil.</title>
        <authorList>
            <person name="Yamashiro T."/>
            <person name="Shiraishi A."/>
            <person name="Satake H."/>
            <person name="Nakayama K."/>
        </authorList>
    </citation>
    <scope>NUCLEOTIDE SEQUENCE</scope>
</reference>
<dbReference type="PANTHER" id="PTHR22600">
    <property type="entry name" value="BETA-HEXOSAMINIDASE"/>
    <property type="match status" value="1"/>
</dbReference>
<dbReference type="PANTHER" id="PTHR22600:SF57">
    <property type="entry name" value="BETA-N-ACETYLHEXOSAMINIDASE"/>
    <property type="match status" value="1"/>
</dbReference>
<dbReference type="EMBL" id="BKCJ011150070">
    <property type="protein sequence ID" value="GFC94666.1"/>
    <property type="molecule type" value="Genomic_DNA"/>
</dbReference>
<comment type="catalytic activity">
    <reaction evidence="1">
        <text>Hydrolysis of terminal non-reducing N-acetyl-D-hexosamine residues in N-acetyl-beta-D-hexosaminides.</text>
        <dbReference type="EC" id="3.2.1.52"/>
    </reaction>
</comment>
<evidence type="ECO:0000256" key="3">
    <source>
        <dbReference type="ARBA" id="ARBA00012663"/>
    </source>
</evidence>
<feature type="non-terminal residue" evidence="6">
    <location>
        <position position="193"/>
    </location>
</feature>
<evidence type="ECO:0000313" key="6">
    <source>
        <dbReference type="EMBL" id="GFC94666.1"/>
    </source>
</evidence>
<dbReference type="InterPro" id="IPR025705">
    <property type="entry name" value="Beta_hexosaminidase_sua/sub"/>
</dbReference>
<dbReference type="Gene3D" id="3.20.20.80">
    <property type="entry name" value="Glycosidases"/>
    <property type="match status" value="1"/>
</dbReference>
<dbReference type="PRINTS" id="PR00738">
    <property type="entry name" value="GLHYDRLASE20"/>
</dbReference>
<evidence type="ECO:0000256" key="4">
    <source>
        <dbReference type="ARBA" id="ARBA00022801"/>
    </source>
</evidence>
<protein>
    <recommendedName>
        <fullName evidence="3">beta-N-acetylhexosaminidase</fullName>
        <ecNumber evidence="3">3.2.1.52</ecNumber>
    </recommendedName>
</protein>
<dbReference type="GO" id="GO:0005975">
    <property type="term" value="P:carbohydrate metabolic process"/>
    <property type="evidence" value="ECO:0007669"/>
    <property type="project" value="InterPro"/>
</dbReference>
<dbReference type="EC" id="3.2.1.52" evidence="3"/>